<dbReference type="EMBL" id="QYZD01000009">
    <property type="protein sequence ID" value="RJG23706.1"/>
    <property type="molecule type" value="Genomic_DNA"/>
</dbReference>
<dbReference type="RefSeq" id="WP_119793768.1">
    <property type="nucleotide sequence ID" value="NZ_QYZD01000009.1"/>
</dbReference>
<sequence>MIAVQVLRDLMEFANFRCYGIDVFNTKAEKLIEIIDKITALRTSEPELGFDYDFAEVGLSFYRSNVFTEKEMEQEWFKVKSPEEQEDDMKYFYFETVMVCGLDYYDLLRKAREGKLLEKE</sequence>
<comment type="caution">
    <text evidence="1">The sequence shown here is derived from an EMBL/GenBank/DDBJ whole genome shotgun (WGS) entry which is preliminary data.</text>
</comment>
<accession>A0A3A3GM38</accession>
<dbReference type="AlphaFoldDB" id="A0A3A3GM38"/>
<dbReference type="OrthoDB" id="2974658at2"/>
<reference evidence="1 2" key="1">
    <citation type="submission" date="2018-09" db="EMBL/GenBank/DDBJ databases">
        <title>Paenibacillus SK2017-BO5.</title>
        <authorList>
            <person name="Piskunova J.V."/>
            <person name="Dubiley S.A."/>
            <person name="Severinov K.V."/>
        </authorList>
    </citation>
    <scope>NUCLEOTIDE SEQUENCE [LARGE SCALE GENOMIC DNA]</scope>
    <source>
        <strain evidence="1 2">BO5</strain>
    </source>
</reference>
<dbReference type="Proteomes" id="UP000266177">
    <property type="component" value="Unassembled WGS sequence"/>
</dbReference>
<proteinExistence type="predicted"/>
<organism evidence="1 2">
    <name type="scientific">Paenibacillus thiaminolyticus</name>
    <name type="common">Bacillus thiaminolyticus</name>
    <dbReference type="NCBI Taxonomy" id="49283"/>
    <lineage>
        <taxon>Bacteria</taxon>
        <taxon>Bacillati</taxon>
        <taxon>Bacillota</taxon>
        <taxon>Bacilli</taxon>
        <taxon>Bacillales</taxon>
        <taxon>Paenibacillaceae</taxon>
        <taxon>Paenibacillus</taxon>
    </lineage>
</organism>
<gene>
    <name evidence="1" type="ORF">DQX05_11780</name>
</gene>
<protein>
    <submittedName>
        <fullName evidence="1">Uncharacterized protein</fullName>
    </submittedName>
</protein>
<evidence type="ECO:0000313" key="2">
    <source>
        <dbReference type="Proteomes" id="UP000266177"/>
    </source>
</evidence>
<evidence type="ECO:0000313" key="1">
    <source>
        <dbReference type="EMBL" id="RJG23706.1"/>
    </source>
</evidence>
<name>A0A3A3GM38_PANTH</name>